<dbReference type="EMBL" id="VTOW01000005">
    <property type="protein sequence ID" value="NKE73202.1"/>
    <property type="molecule type" value="Genomic_DNA"/>
</dbReference>
<evidence type="ECO:0000313" key="1">
    <source>
        <dbReference type="EMBL" id="NKE73202.1"/>
    </source>
</evidence>
<dbReference type="SUPFAM" id="SSF56935">
    <property type="entry name" value="Porins"/>
    <property type="match status" value="1"/>
</dbReference>
<sequence>MSQFPKKERMCRSLSGWKIFLVVLMLGVFISKAPSAEAHTKGVSLSRYGLVDVSWTANIVYGNFTNYEEGVNPIKLGDRQFEGLSVTSFDLAFSQDCFILYANLPCKWALFTAFAQDEAAIEEAFILFHKLPFSLQAKTGIFRVNFMKLNQYHDHEWAFADPPLISTFFLGVDGVHNVGLEFNWQPPTPVFLELSAALMRGPVGNFDRTFPGEWDEVAGDVSANEFIFFSRATTFFDLTLNSNLEFGASFATGKNKSNTMDFADPGFNPLAIDAGLGDRTILYGADFTYQWKPAPYSPYVRWTTEYLAGKRENPVVLALDRSTRAPGVDLESQVVSTVMEDDTIGGMYTELAYRFSYYWEVDGRFDYVGIPRGHEDRQARYTASLRYYINPVSRISFQYNHTDQSGADEDYDVFYVQFNIGGGTVTPGLGKFYNLF</sequence>
<gene>
    <name evidence="1" type="ORF">MNODULE_20815</name>
</gene>
<dbReference type="AlphaFoldDB" id="A0A7X6DTP4"/>
<dbReference type="RefSeq" id="WP_168063139.1">
    <property type="nucleotide sequence ID" value="NZ_VTOW01000005.1"/>
</dbReference>
<dbReference type="InterPro" id="IPR023614">
    <property type="entry name" value="Porin_dom_sf"/>
</dbReference>
<keyword evidence="2" id="KW-1185">Reference proteome</keyword>
<evidence type="ECO:0000313" key="2">
    <source>
        <dbReference type="Proteomes" id="UP000534783"/>
    </source>
</evidence>
<accession>A0A7X6DTP4</accession>
<organism evidence="1 2">
    <name type="scientific">Candidatus Manganitrophus noduliformans</name>
    <dbReference type="NCBI Taxonomy" id="2606439"/>
    <lineage>
        <taxon>Bacteria</taxon>
        <taxon>Pseudomonadati</taxon>
        <taxon>Nitrospirota</taxon>
        <taxon>Nitrospiria</taxon>
        <taxon>Candidatus Troglogloeales</taxon>
        <taxon>Candidatus Manganitrophaceae</taxon>
        <taxon>Candidatus Manganitrophus</taxon>
    </lineage>
</organism>
<reference evidence="1 2" key="1">
    <citation type="journal article" date="2020" name="Nature">
        <title>Bacterial chemolithoautotrophy via manganese oxidation.</title>
        <authorList>
            <person name="Yu H."/>
            <person name="Leadbetter J.R."/>
        </authorList>
    </citation>
    <scope>NUCLEOTIDE SEQUENCE [LARGE SCALE GENOMIC DNA]</scope>
    <source>
        <strain evidence="1 2">Mn-1</strain>
    </source>
</reference>
<dbReference type="Gene3D" id="2.40.160.10">
    <property type="entry name" value="Porin"/>
    <property type="match status" value="1"/>
</dbReference>
<protein>
    <submittedName>
        <fullName evidence="1">Uncharacterized protein</fullName>
    </submittedName>
</protein>
<name>A0A7X6DTP4_9BACT</name>
<proteinExistence type="predicted"/>
<comment type="caution">
    <text evidence="1">The sequence shown here is derived from an EMBL/GenBank/DDBJ whole genome shotgun (WGS) entry which is preliminary data.</text>
</comment>
<dbReference type="Proteomes" id="UP000534783">
    <property type="component" value="Unassembled WGS sequence"/>
</dbReference>